<evidence type="ECO:0000313" key="4">
    <source>
        <dbReference type="Proteomes" id="UP000284842"/>
    </source>
</evidence>
<dbReference type="InParanoid" id="A0A409YTX6"/>
<name>A0A409YTX6_9AGAR</name>
<proteinExistence type="predicted"/>
<accession>A0A409YTX6</accession>
<keyword evidence="4" id="KW-1185">Reference proteome</keyword>
<dbReference type="STRING" id="181874.A0A409YTX6"/>
<dbReference type="Pfam" id="PF18803">
    <property type="entry name" value="CxC2"/>
    <property type="match status" value="1"/>
</dbReference>
<dbReference type="EMBL" id="NHTK01000644">
    <property type="protein sequence ID" value="PPR06471.1"/>
    <property type="molecule type" value="Genomic_DNA"/>
</dbReference>
<feature type="compositionally biased region" description="Polar residues" evidence="1">
    <location>
        <begin position="33"/>
        <end position="46"/>
    </location>
</feature>
<dbReference type="PANTHER" id="PTHR33104">
    <property type="entry name" value="SI:DKEY-29D5.2"/>
    <property type="match status" value="1"/>
</dbReference>
<dbReference type="InterPro" id="IPR040521">
    <property type="entry name" value="KDZ"/>
</dbReference>
<protein>
    <recommendedName>
        <fullName evidence="2">CxC2-like cysteine cluster KDZ transposase-associated domain-containing protein</fullName>
    </recommendedName>
</protein>
<evidence type="ECO:0000256" key="1">
    <source>
        <dbReference type="SAM" id="MobiDB-lite"/>
    </source>
</evidence>
<dbReference type="PANTHER" id="PTHR33104:SF2">
    <property type="entry name" value="CXC3 LIKE CYSTEINE CLUSTER DOMAIN-CONTAINING PROTEIN"/>
    <property type="match status" value="1"/>
</dbReference>
<dbReference type="Proteomes" id="UP000284842">
    <property type="component" value="Unassembled WGS sequence"/>
</dbReference>
<feature type="region of interest" description="Disordered" evidence="1">
    <location>
        <begin position="1056"/>
        <end position="1100"/>
    </location>
</feature>
<feature type="domain" description="CxC2-like cysteine cluster KDZ transposase-associated" evidence="2">
    <location>
        <begin position="197"/>
        <end position="301"/>
    </location>
</feature>
<gene>
    <name evidence="3" type="ORF">CVT24_002571</name>
</gene>
<sequence>MTKRSNSSKTQHPDTKRPRVDKKRPSFRAPSAPVTTPQPGSSSVNIAQHAKLAQDSRGRARKVGPQYQIQQPSAPKLEDNAPPSTPQVSDMQLESDSLKQPSATAPKRQRATNHMKLKEWLELRSALLDELHRHDSAYQTTPTCATCNKTDLPVYRCRDCSHGATLNCSGCIVSKHNGLPLHRIEKWNDKFFEKAELSALGLRVQLGHDGESCSHPEEGPDGFMVFDLSGVHYVNIDYCGCQLHQTEKWRQLIRNQWFPASIQRPHTVFTFECLDTFHKLTLQGKGNIYDFYHAILNKSDCANISDTVYRYQELQRAFRLWRNLTGLKRSGRALIMDGIRETPPGGTTVECGACPHPGRNLPEGWEKAGQLLFLYTLFIAVDANFKLKCKGRNIADIELLGNTGVYVDESSYQSHIEGYKEEPEVNTCESEHDAIVKASTKATPGYAISGKGLALCTRHLLVRKNGVGDLQKGERYCNMDFIILSALMGIALRRVIITYDIACQWSKNLDKRMKTFPEEMQVDTSTTKIDFAIPSWHINGHGQSCRENFNIGYLPGAGKTCGEEPEVNWSHVNPVAPSVREMAPPAHRETLNDHWNGWNFRRTVYFRNEFRRRFKEAAYMSKKQQEIYDQLTATFGAKCIKEWTNMVTEYEADRSKPNPYEEPQCGTSLLEVRLALAKEDAADAVKGKSSKSAKVTLSGFFTTAFEIEDRQYTLRHSEQPQKKKKITKEMIEKQDKSTALIRQINGWREAQATYTPYAATLIAANPLLNDPENPPDASQIPLYLPSSFPPDVRAELKAVCDTERRMREGQADDALTGIRRQLRVTQGLKDFKKANISGTGNRPNTRSAAIFKQVQEKQGLLVDRYRRARSALLVLDPDGKWAAKFRELKDEDLRGPAREVEKVTKGKPDPLNHSSSRYEPSWIWLVSGQKPLDGDDDRFHDSMRVEWVKARARLNRWNEEFLLVQEEMRRWLTWLEFRAKEWEGLIGQRTDVEASISRGLDAYAHKQAYICRQRAARCATYWLPELKKAGINPPWAMDYVANVTRRVERGINDSGEDLGEERVEWNGIVGEDEQEEEEAMSGDDEIIGSDNEEEDMDVDD</sequence>
<comment type="caution">
    <text evidence="3">The sequence shown here is derived from an EMBL/GenBank/DDBJ whole genome shotgun (WGS) entry which is preliminary data.</text>
</comment>
<reference evidence="3 4" key="1">
    <citation type="journal article" date="2018" name="Evol. Lett.">
        <title>Horizontal gene cluster transfer increased hallucinogenic mushroom diversity.</title>
        <authorList>
            <person name="Reynolds H.T."/>
            <person name="Vijayakumar V."/>
            <person name="Gluck-Thaler E."/>
            <person name="Korotkin H.B."/>
            <person name="Matheny P.B."/>
            <person name="Slot J.C."/>
        </authorList>
    </citation>
    <scope>NUCLEOTIDE SEQUENCE [LARGE SCALE GENOMIC DNA]</scope>
    <source>
        <strain evidence="3 4">2629</strain>
    </source>
</reference>
<dbReference type="InterPro" id="IPR041457">
    <property type="entry name" value="CxC2_KDZ-assoc"/>
</dbReference>
<feature type="compositionally biased region" description="Polar residues" evidence="1">
    <location>
        <begin position="1"/>
        <end position="10"/>
    </location>
</feature>
<dbReference type="Pfam" id="PF18758">
    <property type="entry name" value="KDZ"/>
    <property type="match status" value="1"/>
</dbReference>
<evidence type="ECO:0000259" key="2">
    <source>
        <dbReference type="Pfam" id="PF18803"/>
    </source>
</evidence>
<evidence type="ECO:0000313" key="3">
    <source>
        <dbReference type="EMBL" id="PPR06471.1"/>
    </source>
</evidence>
<dbReference type="OrthoDB" id="2804062at2759"/>
<dbReference type="AlphaFoldDB" id="A0A409YTX6"/>
<feature type="region of interest" description="Disordered" evidence="1">
    <location>
        <begin position="1"/>
        <end position="112"/>
    </location>
</feature>
<organism evidence="3 4">
    <name type="scientific">Panaeolus cyanescens</name>
    <dbReference type="NCBI Taxonomy" id="181874"/>
    <lineage>
        <taxon>Eukaryota</taxon>
        <taxon>Fungi</taxon>
        <taxon>Dikarya</taxon>
        <taxon>Basidiomycota</taxon>
        <taxon>Agaricomycotina</taxon>
        <taxon>Agaricomycetes</taxon>
        <taxon>Agaricomycetidae</taxon>
        <taxon>Agaricales</taxon>
        <taxon>Agaricineae</taxon>
        <taxon>Galeropsidaceae</taxon>
        <taxon>Panaeolus</taxon>
    </lineage>
</organism>
<feature type="compositionally biased region" description="Polar residues" evidence="1">
    <location>
        <begin position="86"/>
        <end position="103"/>
    </location>
</feature>
<feature type="compositionally biased region" description="Acidic residues" evidence="1">
    <location>
        <begin position="1070"/>
        <end position="1100"/>
    </location>
</feature>